<comment type="caution">
    <text evidence="2">The sequence shown here is derived from an EMBL/GenBank/DDBJ whole genome shotgun (WGS) entry which is preliminary data.</text>
</comment>
<dbReference type="AlphaFoldDB" id="A0A2P5HTJ2"/>
<proteinExistence type="predicted"/>
<evidence type="ECO:0000313" key="2">
    <source>
        <dbReference type="EMBL" id="POS73570.1"/>
    </source>
</evidence>
<dbReference type="Proteomes" id="UP000094444">
    <property type="component" value="Unassembled WGS sequence"/>
</dbReference>
<protein>
    <submittedName>
        <fullName evidence="2">Uncharacterized protein</fullName>
    </submittedName>
</protein>
<evidence type="ECO:0000256" key="1">
    <source>
        <dbReference type="SAM" id="MobiDB-lite"/>
    </source>
</evidence>
<feature type="region of interest" description="Disordered" evidence="1">
    <location>
        <begin position="12"/>
        <end position="46"/>
    </location>
</feature>
<reference evidence="2" key="1">
    <citation type="submission" date="2017-09" db="EMBL/GenBank/DDBJ databases">
        <title>Polyketide synthases of a Diaporthe helianthi virulent isolate.</title>
        <authorList>
            <person name="Baroncelli R."/>
        </authorList>
    </citation>
    <scope>NUCLEOTIDE SEQUENCE [LARGE SCALE GENOMIC DNA]</scope>
    <source>
        <strain evidence="2">7/96</strain>
    </source>
</reference>
<evidence type="ECO:0000313" key="3">
    <source>
        <dbReference type="Proteomes" id="UP000094444"/>
    </source>
</evidence>
<dbReference type="EMBL" id="MAVT02000773">
    <property type="protein sequence ID" value="POS73570.1"/>
    <property type="molecule type" value="Genomic_DNA"/>
</dbReference>
<dbReference type="OrthoDB" id="5190067at2759"/>
<keyword evidence="3" id="KW-1185">Reference proteome</keyword>
<gene>
    <name evidence="2" type="ORF">DHEL01_v208035</name>
</gene>
<feature type="compositionally biased region" description="Acidic residues" evidence="1">
    <location>
        <begin position="12"/>
        <end position="30"/>
    </location>
</feature>
<name>A0A2P5HTJ2_DIAHE</name>
<organism evidence="2 3">
    <name type="scientific">Diaporthe helianthi</name>
    <dbReference type="NCBI Taxonomy" id="158607"/>
    <lineage>
        <taxon>Eukaryota</taxon>
        <taxon>Fungi</taxon>
        <taxon>Dikarya</taxon>
        <taxon>Ascomycota</taxon>
        <taxon>Pezizomycotina</taxon>
        <taxon>Sordariomycetes</taxon>
        <taxon>Sordariomycetidae</taxon>
        <taxon>Diaporthales</taxon>
        <taxon>Diaporthaceae</taxon>
        <taxon>Diaporthe</taxon>
    </lineage>
</organism>
<sequence length="310" mass="35704">MCFACRRLGIEDPDISETEDHEDEEVEELESQGAIFPRQQMARKSPREVTVVRPAPSHDGSPIFAAYSVLEASQNPDAPDQRPPFGLVIYDTAPGANATRAERMARAIFDRTIRERRRAEFDPDRIEVVAMGLPPIAQPDTTSTGSNLPTPRDRVEACIRHFENERKSRLALADLVDARSWFLPERIDDDWYAWAIIVIDRLEERWEEALGYFKDHPDEDSHFVSEEDALTSRFGSFIEVCWQLREEVWERWEEPVTPELRVWPSRMKLELIGRRLGVDGGLLQSVSGFYGHFLPEGILDRELESARKRI</sequence>
<dbReference type="InParanoid" id="A0A2P5HTJ2"/>
<accession>A0A2P5HTJ2</accession>